<comment type="subcellular location">
    <subcellularLocation>
        <location evidence="1">Nucleus</location>
    </subcellularLocation>
</comment>
<evidence type="ECO:0000256" key="1">
    <source>
        <dbReference type="ARBA" id="ARBA00004123"/>
    </source>
</evidence>
<proteinExistence type="predicted"/>
<evidence type="ECO:0000313" key="8">
    <source>
        <dbReference type="Proteomes" id="UP000015453"/>
    </source>
</evidence>
<keyword evidence="4" id="KW-0539">Nucleus</keyword>
<dbReference type="EMBL" id="AUSU01000649">
    <property type="protein sequence ID" value="EPS72893.1"/>
    <property type="molecule type" value="Genomic_DNA"/>
</dbReference>
<keyword evidence="3" id="KW-0804">Transcription</keyword>
<dbReference type="InterPro" id="IPR036638">
    <property type="entry name" value="HLH_DNA-bd_sf"/>
</dbReference>
<feature type="region of interest" description="Disordered" evidence="5">
    <location>
        <begin position="27"/>
        <end position="54"/>
    </location>
</feature>
<evidence type="ECO:0000256" key="3">
    <source>
        <dbReference type="ARBA" id="ARBA00023163"/>
    </source>
</evidence>
<dbReference type="InterPro" id="IPR054502">
    <property type="entry name" value="bHLH-TF_ACT-like_plant"/>
</dbReference>
<accession>S8EAL4</accession>
<comment type="caution">
    <text evidence="7">The sequence shown here is derived from an EMBL/GenBank/DDBJ whole genome shotgun (WGS) entry which is preliminary data.</text>
</comment>
<name>S8EAL4_9LAMI</name>
<keyword evidence="2" id="KW-0805">Transcription regulation</keyword>
<evidence type="ECO:0000256" key="2">
    <source>
        <dbReference type="ARBA" id="ARBA00023015"/>
    </source>
</evidence>
<dbReference type="Pfam" id="PF22754">
    <property type="entry name" value="bHLH-TF_ACT-like_plant"/>
    <property type="match status" value="1"/>
</dbReference>
<sequence>MDKASIIKDAINYIESLQKEESRIVSEIEELEEETGRHDSNSEIDSAGVKAQSPPVSPLQVVELRGASVGEKTIIVSLTSCSKRREDALIQICHVFELLNLKIITANLTALRDNLLTTTIFIQGEEEEKDVLLRKIEAAISEYRKS</sequence>
<dbReference type="AlphaFoldDB" id="S8EAL4"/>
<evidence type="ECO:0000256" key="4">
    <source>
        <dbReference type="ARBA" id="ARBA00023242"/>
    </source>
</evidence>
<dbReference type="SUPFAM" id="SSF47459">
    <property type="entry name" value="HLH, helix-loop-helix DNA-binding domain"/>
    <property type="match status" value="1"/>
</dbReference>
<evidence type="ECO:0000259" key="6">
    <source>
        <dbReference type="Pfam" id="PF22754"/>
    </source>
</evidence>
<protein>
    <recommendedName>
        <fullName evidence="6">Plant bHLH transcription factor ACT-like domain-containing protein</fullName>
    </recommendedName>
</protein>
<dbReference type="OrthoDB" id="623055at2759"/>
<dbReference type="InterPro" id="IPR051358">
    <property type="entry name" value="TF_AMS/ICE1/BHLH6-like"/>
</dbReference>
<dbReference type="GO" id="GO:0005634">
    <property type="term" value="C:nucleus"/>
    <property type="evidence" value="ECO:0007669"/>
    <property type="project" value="UniProtKB-SubCell"/>
</dbReference>
<gene>
    <name evidence="7" type="ORF">M569_01864</name>
</gene>
<dbReference type="GO" id="GO:0003700">
    <property type="term" value="F:DNA-binding transcription factor activity"/>
    <property type="evidence" value="ECO:0007669"/>
    <property type="project" value="TreeGrafter"/>
</dbReference>
<dbReference type="GO" id="GO:0043565">
    <property type="term" value="F:sequence-specific DNA binding"/>
    <property type="evidence" value="ECO:0007669"/>
    <property type="project" value="TreeGrafter"/>
</dbReference>
<reference evidence="7 8" key="1">
    <citation type="journal article" date="2013" name="BMC Genomics">
        <title>The miniature genome of a carnivorous plant Genlisea aurea contains a low number of genes and short non-coding sequences.</title>
        <authorList>
            <person name="Leushkin E.V."/>
            <person name="Sutormin R.A."/>
            <person name="Nabieva E.R."/>
            <person name="Penin A.A."/>
            <person name="Kondrashov A.S."/>
            <person name="Logacheva M.D."/>
        </authorList>
    </citation>
    <scope>NUCLEOTIDE SEQUENCE [LARGE SCALE GENOMIC DNA]</scope>
</reference>
<evidence type="ECO:0000313" key="7">
    <source>
        <dbReference type="EMBL" id="EPS72893.1"/>
    </source>
</evidence>
<dbReference type="Gene3D" id="4.10.280.10">
    <property type="entry name" value="Helix-loop-helix DNA-binding domain"/>
    <property type="match status" value="1"/>
</dbReference>
<organism evidence="7 8">
    <name type="scientific">Genlisea aurea</name>
    <dbReference type="NCBI Taxonomy" id="192259"/>
    <lineage>
        <taxon>Eukaryota</taxon>
        <taxon>Viridiplantae</taxon>
        <taxon>Streptophyta</taxon>
        <taxon>Embryophyta</taxon>
        <taxon>Tracheophyta</taxon>
        <taxon>Spermatophyta</taxon>
        <taxon>Magnoliopsida</taxon>
        <taxon>eudicotyledons</taxon>
        <taxon>Gunneridae</taxon>
        <taxon>Pentapetalae</taxon>
        <taxon>asterids</taxon>
        <taxon>lamiids</taxon>
        <taxon>Lamiales</taxon>
        <taxon>Lentibulariaceae</taxon>
        <taxon>Genlisea</taxon>
    </lineage>
</organism>
<dbReference type="Proteomes" id="UP000015453">
    <property type="component" value="Unassembled WGS sequence"/>
</dbReference>
<evidence type="ECO:0000256" key="5">
    <source>
        <dbReference type="SAM" id="MobiDB-lite"/>
    </source>
</evidence>
<dbReference type="PANTHER" id="PTHR31945:SF26">
    <property type="entry name" value="TRANSCRIPTION FACTOR BHLH35"/>
    <property type="match status" value="1"/>
</dbReference>
<feature type="domain" description="Plant bHLH transcription factor ACT-like" evidence="6">
    <location>
        <begin position="68"/>
        <end position="141"/>
    </location>
</feature>
<dbReference type="GO" id="GO:0046983">
    <property type="term" value="F:protein dimerization activity"/>
    <property type="evidence" value="ECO:0007669"/>
    <property type="project" value="InterPro"/>
</dbReference>
<dbReference type="PANTHER" id="PTHR31945">
    <property type="entry name" value="TRANSCRIPTION FACTOR SCREAM2-RELATED"/>
    <property type="match status" value="1"/>
</dbReference>
<keyword evidence="8" id="KW-1185">Reference proteome</keyword>